<dbReference type="AlphaFoldDB" id="A0A5B7HGW4"/>
<dbReference type="EMBL" id="VSRR010028342">
    <property type="protein sequence ID" value="MPC68775.1"/>
    <property type="molecule type" value="Genomic_DNA"/>
</dbReference>
<organism evidence="1 2">
    <name type="scientific">Portunus trituberculatus</name>
    <name type="common">Swimming crab</name>
    <name type="synonym">Neptunus trituberculatus</name>
    <dbReference type="NCBI Taxonomy" id="210409"/>
    <lineage>
        <taxon>Eukaryota</taxon>
        <taxon>Metazoa</taxon>
        <taxon>Ecdysozoa</taxon>
        <taxon>Arthropoda</taxon>
        <taxon>Crustacea</taxon>
        <taxon>Multicrustacea</taxon>
        <taxon>Malacostraca</taxon>
        <taxon>Eumalacostraca</taxon>
        <taxon>Eucarida</taxon>
        <taxon>Decapoda</taxon>
        <taxon>Pleocyemata</taxon>
        <taxon>Brachyura</taxon>
        <taxon>Eubrachyura</taxon>
        <taxon>Portunoidea</taxon>
        <taxon>Portunidae</taxon>
        <taxon>Portuninae</taxon>
        <taxon>Portunus</taxon>
    </lineage>
</organism>
<gene>
    <name evidence="1" type="ORF">E2C01_062984</name>
</gene>
<accession>A0A5B7HGW4</accession>
<sequence>MISLSDSATTPACLTSIPRVSCHVTGRQLLNESGIRTGDRREDTRGPFSLALAKATEPDRTLSGK</sequence>
<reference evidence="1 2" key="1">
    <citation type="submission" date="2019-05" db="EMBL/GenBank/DDBJ databases">
        <title>Another draft genome of Portunus trituberculatus and its Hox gene families provides insights of decapod evolution.</title>
        <authorList>
            <person name="Jeong J.-H."/>
            <person name="Song I."/>
            <person name="Kim S."/>
            <person name="Choi T."/>
            <person name="Kim D."/>
            <person name="Ryu S."/>
            <person name="Kim W."/>
        </authorList>
    </citation>
    <scope>NUCLEOTIDE SEQUENCE [LARGE SCALE GENOMIC DNA]</scope>
    <source>
        <tissue evidence="1">Muscle</tissue>
    </source>
</reference>
<name>A0A5B7HGW4_PORTR</name>
<evidence type="ECO:0000313" key="1">
    <source>
        <dbReference type="EMBL" id="MPC68775.1"/>
    </source>
</evidence>
<comment type="caution">
    <text evidence="1">The sequence shown here is derived from an EMBL/GenBank/DDBJ whole genome shotgun (WGS) entry which is preliminary data.</text>
</comment>
<dbReference type="Proteomes" id="UP000324222">
    <property type="component" value="Unassembled WGS sequence"/>
</dbReference>
<proteinExistence type="predicted"/>
<protein>
    <submittedName>
        <fullName evidence="1">Uncharacterized protein</fullName>
    </submittedName>
</protein>
<evidence type="ECO:0000313" key="2">
    <source>
        <dbReference type="Proteomes" id="UP000324222"/>
    </source>
</evidence>
<keyword evidence="2" id="KW-1185">Reference proteome</keyword>